<gene>
    <name evidence="5" type="ORF">AAFH96_03215</name>
</gene>
<evidence type="ECO:0000313" key="5">
    <source>
        <dbReference type="EMBL" id="MFB6392115.1"/>
    </source>
</evidence>
<feature type="transmembrane region" description="Helical" evidence="1">
    <location>
        <begin position="760"/>
        <end position="779"/>
    </location>
</feature>
<protein>
    <submittedName>
        <fullName evidence="5">Esterase-like activity of phytase family protein</fullName>
    </submittedName>
</protein>
<keyword evidence="1" id="KW-0812">Transmembrane</keyword>
<keyword evidence="1" id="KW-1133">Transmembrane helix</keyword>
<dbReference type="Pfam" id="PF22494">
    <property type="entry name" value="choice_anch_I"/>
    <property type="match status" value="1"/>
</dbReference>
<dbReference type="InterPro" id="IPR015943">
    <property type="entry name" value="WD40/YVTN_repeat-like_dom_sf"/>
</dbReference>
<evidence type="ECO:0000259" key="3">
    <source>
        <dbReference type="Pfam" id="PF13449"/>
    </source>
</evidence>
<reference evidence="5 6" key="1">
    <citation type="submission" date="2024-04" db="EMBL/GenBank/DDBJ databases">
        <title>Polymorphospora sp. isolated from Baiyangdian Lake in Xiong'an New Area.</title>
        <authorList>
            <person name="Zhang X."/>
            <person name="Liu J."/>
        </authorList>
    </citation>
    <scope>NUCLEOTIDE SEQUENCE [LARGE SCALE GENOMIC DNA]</scope>
    <source>
        <strain evidence="5 6">2-325</strain>
    </source>
</reference>
<accession>A0ABV5CJL7</accession>
<evidence type="ECO:0000259" key="4">
    <source>
        <dbReference type="Pfam" id="PF22494"/>
    </source>
</evidence>
<feature type="domain" description="Phytase-like" evidence="3">
    <location>
        <begin position="456"/>
        <end position="722"/>
    </location>
</feature>
<dbReference type="InterPro" id="IPR052956">
    <property type="entry name" value="Mesenchyme-surface_protein"/>
</dbReference>
<sequence>RAAAAAAALGLVALPALVALAPAAQAVPPLGAARATDAPAFQRLATVPAYLNSSIDDEAVAEISAVSADGNTVISTDSAGRRVGFMDISDPANPRPGGVFDLPGEPTSVGVHKGFVLVAVNTSESFTDPSGVLVVLDLASREVVREIDLGGQPDSVAVAPSGGYAAIAIENERDEDLNDGEIPQLPAGWLTVVDLSDDVDAWELSKVELTGLAGVAPGDPEPEYVSINGRDEAVVTLQENNHLVVVDLAGKEVVRDVSAGSVELSGVDTVEDGSIVFDDAVTVPREPDGVAWISDTMFATANEGDYRGGSRGFTIWGADGRVVYDAGNSFDRLAAAHGLYPEGRSDAKGSEPEGIAFGRFDGRPYLFVASERGNFVAVYDVTDPAAPAFVQILPTTNGPEGVTTVASRGLLVVSSEEDLPDDGIRASVQIYRIGQAGAFPSIRSAYEPGQQAAPITWGALSGLSAVPGQPDKLVAVNDNVYTPTRLLTIDVARTPALIEKELTVTRGGAPVGYDAEGVAARAGGGYWIAVEGAPASDDDPATPNLLVRVDDAGAVRDEVPLPADVAAAVGGNGLEGVAVTGAEGAEQVWVAVQRELKGDPAGTVRIGRYSVADGSWAWLSYQLDAAPAGGWVGLSELVAVDDDTFAVVERDNRRGPAATVKKVYAFDVPDGFGAGDDMPAVTKRPAVDLLPLLRADNGWVQDKVEGMAIAGNGQVYAVTDNDGLDDATGETVFLRLGKATDVFGADGGGGGGLPVTGAPAVALAGAGVLIAAGGILAVVRARRNHIRFTA</sequence>
<dbReference type="SUPFAM" id="SSF75011">
    <property type="entry name" value="3-carboxy-cis,cis-mucoante lactonizing enzyme"/>
    <property type="match status" value="1"/>
</dbReference>
<dbReference type="EMBL" id="JBCGDC010000006">
    <property type="protein sequence ID" value="MFB6392115.1"/>
    <property type="molecule type" value="Genomic_DNA"/>
</dbReference>
<dbReference type="PANTHER" id="PTHR46928:SF1">
    <property type="entry name" value="MESENCHYME-SPECIFIC CELL SURFACE GLYCOPROTEIN"/>
    <property type="match status" value="1"/>
</dbReference>
<evidence type="ECO:0000256" key="1">
    <source>
        <dbReference type="SAM" id="Phobius"/>
    </source>
</evidence>
<keyword evidence="1" id="KW-0472">Membrane</keyword>
<keyword evidence="2" id="KW-0732">Signal</keyword>
<evidence type="ECO:0000313" key="6">
    <source>
        <dbReference type="Proteomes" id="UP001582793"/>
    </source>
</evidence>
<dbReference type="Gene3D" id="2.130.10.10">
    <property type="entry name" value="YVTN repeat-like/Quinoprotein amine dehydrogenase"/>
    <property type="match status" value="2"/>
</dbReference>
<dbReference type="InterPro" id="IPR055188">
    <property type="entry name" value="Choice_anch_I"/>
</dbReference>
<comment type="caution">
    <text evidence="5">The sequence shown here is derived from an EMBL/GenBank/DDBJ whole genome shotgun (WGS) entry which is preliminary data.</text>
</comment>
<dbReference type="RefSeq" id="WP_375732949.1">
    <property type="nucleotide sequence ID" value="NZ_JBCGDC010000006.1"/>
</dbReference>
<feature type="non-terminal residue" evidence="5">
    <location>
        <position position="1"/>
    </location>
</feature>
<dbReference type="Proteomes" id="UP001582793">
    <property type="component" value="Unassembled WGS sequence"/>
</dbReference>
<feature type="chain" id="PRO_5046987535" evidence="2">
    <location>
        <begin position="27"/>
        <end position="790"/>
    </location>
</feature>
<proteinExistence type="predicted"/>
<organism evidence="5 6">
    <name type="scientific">Polymorphospora lycopeni</name>
    <dbReference type="NCBI Taxonomy" id="3140240"/>
    <lineage>
        <taxon>Bacteria</taxon>
        <taxon>Bacillati</taxon>
        <taxon>Actinomycetota</taxon>
        <taxon>Actinomycetes</taxon>
        <taxon>Micromonosporales</taxon>
        <taxon>Micromonosporaceae</taxon>
        <taxon>Polymorphospora</taxon>
    </lineage>
</organism>
<feature type="domain" description="Choice-of-anchor I" evidence="4">
    <location>
        <begin position="296"/>
        <end position="392"/>
    </location>
</feature>
<dbReference type="InterPro" id="IPR027372">
    <property type="entry name" value="Phytase-like_dom"/>
</dbReference>
<name>A0ABV5CJL7_9ACTN</name>
<evidence type="ECO:0000256" key="2">
    <source>
        <dbReference type="SAM" id="SignalP"/>
    </source>
</evidence>
<dbReference type="PANTHER" id="PTHR46928">
    <property type="entry name" value="MESENCHYME-SPECIFIC CELL SURFACE GLYCOPROTEIN"/>
    <property type="match status" value="1"/>
</dbReference>
<feature type="signal peptide" evidence="2">
    <location>
        <begin position="1"/>
        <end position="26"/>
    </location>
</feature>
<dbReference type="Pfam" id="PF13449">
    <property type="entry name" value="Phytase-like"/>
    <property type="match status" value="1"/>
</dbReference>
<keyword evidence="6" id="KW-1185">Reference proteome</keyword>